<proteinExistence type="predicted"/>
<sequence>MGEGEQEYTVIGVVADISEKKPFTTDYICSFQSYDIKRLGFHRNTVSKCKPTEKPKTRQA</sequence>
<protein>
    <submittedName>
        <fullName evidence="1">Uncharacterized protein</fullName>
    </submittedName>
</protein>
<accession>A0A6A4HTK6</accession>
<dbReference type="AlphaFoldDB" id="A0A6A4HTK6"/>
<evidence type="ECO:0000313" key="1">
    <source>
        <dbReference type="EMBL" id="KAE9401759.1"/>
    </source>
</evidence>
<keyword evidence="2" id="KW-1185">Reference proteome</keyword>
<evidence type="ECO:0000313" key="2">
    <source>
        <dbReference type="Proteomes" id="UP000799118"/>
    </source>
</evidence>
<dbReference type="EMBL" id="ML769442">
    <property type="protein sequence ID" value="KAE9401759.1"/>
    <property type="molecule type" value="Genomic_DNA"/>
</dbReference>
<gene>
    <name evidence="1" type="ORF">BT96DRAFT_918640</name>
</gene>
<organism evidence="1 2">
    <name type="scientific">Gymnopus androsaceus JB14</name>
    <dbReference type="NCBI Taxonomy" id="1447944"/>
    <lineage>
        <taxon>Eukaryota</taxon>
        <taxon>Fungi</taxon>
        <taxon>Dikarya</taxon>
        <taxon>Basidiomycota</taxon>
        <taxon>Agaricomycotina</taxon>
        <taxon>Agaricomycetes</taxon>
        <taxon>Agaricomycetidae</taxon>
        <taxon>Agaricales</taxon>
        <taxon>Marasmiineae</taxon>
        <taxon>Omphalotaceae</taxon>
        <taxon>Gymnopus</taxon>
    </lineage>
</organism>
<dbReference type="Proteomes" id="UP000799118">
    <property type="component" value="Unassembled WGS sequence"/>
</dbReference>
<reference evidence="1" key="1">
    <citation type="journal article" date="2019" name="Environ. Microbiol.">
        <title>Fungal ecological strategies reflected in gene transcription - a case study of two litter decomposers.</title>
        <authorList>
            <person name="Barbi F."/>
            <person name="Kohler A."/>
            <person name="Barry K."/>
            <person name="Baskaran P."/>
            <person name="Daum C."/>
            <person name="Fauchery L."/>
            <person name="Ihrmark K."/>
            <person name="Kuo A."/>
            <person name="LaButti K."/>
            <person name="Lipzen A."/>
            <person name="Morin E."/>
            <person name="Grigoriev I.V."/>
            <person name="Henrissat B."/>
            <person name="Lindahl B."/>
            <person name="Martin F."/>
        </authorList>
    </citation>
    <scope>NUCLEOTIDE SEQUENCE</scope>
    <source>
        <strain evidence="1">JB14</strain>
    </source>
</reference>
<name>A0A6A4HTK6_9AGAR</name>